<feature type="transmembrane region" description="Helical" evidence="1">
    <location>
        <begin position="56"/>
        <end position="76"/>
    </location>
</feature>
<organism evidence="2 3">
    <name type="scientific">Channa argus</name>
    <name type="common">Northern snakehead</name>
    <name type="synonym">Ophicephalus argus</name>
    <dbReference type="NCBI Taxonomy" id="215402"/>
    <lineage>
        <taxon>Eukaryota</taxon>
        <taxon>Metazoa</taxon>
        <taxon>Chordata</taxon>
        <taxon>Craniata</taxon>
        <taxon>Vertebrata</taxon>
        <taxon>Euteleostomi</taxon>
        <taxon>Actinopterygii</taxon>
        <taxon>Neopterygii</taxon>
        <taxon>Teleostei</taxon>
        <taxon>Neoteleostei</taxon>
        <taxon>Acanthomorphata</taxon>
        <taxon>Anabantaria</taxon>
        <taxon>Anabantiformes</taxon>
        <taxon>Channoidei</taxon>
        <taxon>Channidae</taxon>
        <taxon>Channa</taxon>
    </lineage>
</organism>
<evidence type="ECO:0000256" key="1">
    <source>
        <dbReference type="SAM" id="Phobius"/>
    </source>
</evidence>
<keyword evidence="3" id="KW-1185">Reference proteome</keyword>
<reference evidence="3" key="2">
    <citation type="submission" date="2019-02" db="EMBL/GenBank/DDBJ databases">
        <title>Opniocepnalus argus Var Kimnra genome.</title>
        <authorList>
            <person name="Zhou C."/>
            <person name="Xiao S."/>
        </authorList>
    </citation>
    <scope>NUCLEOTIDE SEQUENCE [LARGE SCALE GENOMIC DNA]</scope>
</reference>
<dbReference type="SUPFAM" id="SSF48726">
    <property type="entry name" value="Immunoglobulin"/>
    <property type="match status" value="1"/>
</dbReference>
<evidence type="ECO:0008006" key="4">
    <source>
        <dbReference type="Google" id="ProtNLM"/>
    </source>
</evidence>
<evidence type="ECO:0000313" key="3">
    <source>
        <dbReference type="Proteomes" id="UP000503349"/>
    </source>
</evidence>
<evidence type="ECO:0000313" key="2">
    <source>
        <dbReference type="EMBL" id="KAF3698415.1"/>
    </source>
</evidence>
<accession>A0A6G1Q787</accession>
<keyword evidence="1" id="KW-0472">Membrane</keyword>
<dbReference type="Gene3D" id="2.60.40.10">
    <property type="entry name" value="Immunoglobulins"/>
    <property type="match status" value="1"/>
</dbReference>
<dbReference type="InterPro" id="IPR013783">
    <property type="entry name" value="Ig-like_fold"/>
</dbReference>
<reference evidence="2 3" key="1">
    <citation type="submission" date="2019-02" db="EMBL/GenBank/DDBJ databases">
        <title>Opniocepnalus argus genome.</title>
        <authorList>
            <person name="Zhou C."/>
            <person name="Xiao S."/>
        </authorList>
    </citation>
    <scope>NUCLEOTIDE SEQUENCE [LARGE SCALE GENOMIC DNA]</scope>
    <source>
        <strain evidence="2">OARG1902GOOAL</strain>
        <tissue evidence="2">Muscle</tissue>
    </source>
</reference>
<name>A0A6G1Q787_CHAAH</name>
<dbReference type="InterPro" id="IPR036179">
    <property type="entry name" value="Ig-like_dom_sf"/>
</dbReference>
<dbReference type="AlphaFoldDB" id="A0A6G1Q787"/>
<keyword evidence="1" id="KW-1133">Transmembrane helix</keyword>
<proteinExistence type="predicted"/>
<dbReference type="EMBL" id="CM015724">
    <property type="protein sequence ID" value="KAF3698415.1"/>
    <property type="molecule type" value="Genomic_DNA"/>
</dbReference>
<keyword evidence="1" id="KW-0812">Transmembrane</keyword>
<protein>
    <recommendedName>
        <fullName evidence="4">Immunoglobulin V-set domain-containing protein</fullName>
    </recommendedName>
</protein>
<dbReference type="Proteomes" id="UP000503349">
    <property type="component" value="Chromosome 13"/>
</dbReference>
<sequence>MRTDALQTGDLSLTLRKPTITDSGAYTCTVRRSGEVKRTEVKLLVREPPSVSVVRLVLHLVVFCPFFISTGALMYICCSRKTGNRPVISMEMSQRVTGGHGLDKDDDDITADVTTGYNF</sequence>
<gene>
    <name evidence="2" type="ORF">EXN66_Car014096</name>
</gene>